<dbReference type="Gene3D" id="3.10.290.10">
    <property type="entry name" value="RNA-binding S4 domain"/>
    <property type="match status" value="1"/>
</dbReference>
<dbReference type="CDD" id="cd00165">
    <property type="entry name" value="S4"/>
    <property type="match status" value="1"/>
</dbReference>
<keyword evidence="1" id="KW-0694">RNA-binding</keyword>
<proteinExistence type="predicted"/>
<dbReference type="Proteomes" id="UP001153387">
    <property type="component" value="Unassembled WGS sequence"/>
</dbReference>
<evidence type="ECO:0000256" key="1">
    <source>
        <dbReference type="PROSITE-ProRule" id="PRU00182"/>
    </source>
</evidence>
<dbReference type="EMBL" id="JAPDHZ010000008">
    <property type="protein sequence ID" value="MDG0795260.1"/>
    <property type="molecule type" value="Genomic_DNA"/>
</dbReference>
<dbReference type="SUPFAM" id="SSF55174">
    <property type="entry name" value="Alpha-L RNA-binding motif"/>
    <property type="match status" value="1"/>
</dbReference>
<dbReference type="NCBIfam" id="TIGR02988">
    <property type="entry name" value="YaaA_near_RecF"/>
    <property type="match status" value="1"/>
</dbReference>
<reference evidence="2 3" key="1">
    <citation type="submission" date="2022-10" db="EMBL/GenBank/DDBJ databases">
        <title>Comparative genomic analysis of Cohnella hashimotonis sp. nov., isolated from the International Space Station.</title>
        <authorList>
            <person name="Simpson A."/>
            <person name="Venkateswaran K."/>
        </authorList>
    </citation>
    <scope>NUCLEOTIDE SEQUENCE [LARGE SCALE GENOMIC DNA]</scope>
    <source>
        <strain evidence="2 3">DSM 18997</strain>
    </source>
</reference>
<sequence length="72" mass="8028">MKEIEISTEYIQLQQLLKLGDCIGSGGEVKHFLQETEVLVNGEKENRRGRKLRPGDIIEVSGCGSFAVRVKP</sequence>
<gene>
    <name evidence="2" type="primary">yaaA</name>
    <name evidence="2" type="ORF">OMP38_33850</name>
</gene>
<comment type="caution">
    <text evidence="2">The sequence shown here is derived from an EMBL/GenBank/DDBJ whole genome shotgun (WGS) entry which is preliminary data.</text>
</comment>
<dbReference type="InterPro" id="IPR036986">
    <property type="entry name" value="S4_RNA-bd_sf"/>
</dbReference>
<dbReference type="Pfam" id="PF13275">
    <property type="entry name" value="S4_2"/>
    <property type="match status" value="1"/>
</dbReference>
<accession>A0A9X4QRW5</accession>
<protein>
    <submittedName>
        <fullName evidence="2">S4 domain-containing protein YaaA</fullName>
    </submittedName>
</protein>
<evidence type="ECO:0000313" key="3">
    <source>
        <dbReference type="Proteomes" id="UP001153387"/>
    </source>
</evidence>
<dbReference type="InterPro" id="IPR014330">
    <property type="entry name" value="RNA-bd_S4-rel_YaaA"/>
</dbReference>
<dbReference type="GO" id="GO:0003723">
    <property type="term" value="F:RNA binding"/>
    <property type="evidence" value="ECO:0007669"/>
    <property type="project" value="UniProtKB-KW"/>
</dbReference>
<dbReference type="RefSeq" id="WP_277568943.1">
    <property type="nucleotide sequence ID" value="NZ_JAPDHZ010000008.1"/>
</dbReference>
<dbReference type="PROSITE" id="PS50889">
    <property type="entry name" value="S4"/>
    <property type="match status" value="1"/>
</dbReference>
<keyword evidence="3" id="KW-1185">Reference proteome</keyword>
<organism evidence="2 3">
    <name type="scientific">Cohnella ginsengisoli</name>
    <dbReference type="NCBI Taxonomy" id="425004"/>
    <lineage>
        <taxon>Bacteria</taxon>
        <taxon>Bacillati</taxon>
        <taxon>Bacillota</taxon>
        <taxon>Bacilli</taxon>
        <taxon>Bacillales</taxon>
        <taxon>Paenibacillaceae</taxon>
        <taxon>Cohnella</taxon>
    </lineage>
</organism>
<name>A0A9X4QRW5_9BACL</name>
<evidence type="ECO:0000313" key="2">
    <source>
        <dbReference type="EMBL" id="MDG0795260.1"/>
    </source>
</evidence>
<dbReference type="AlphaFoldDB" id="A0A9X4QRW5"/>